<dbReference type="InterPro" id="IPR013783">
    <property type="entry name" value="Ig-like_fold"/>
</dbReference>
<dbReference type="SUPFAM" id="SSF48726">
    <property type="entry name" value="Immunoglobulin"/>
    <property type="match status" value="1"/>
</dbReference>
<sequence>LPCDVTPPDDEDDQASLVLFYKDGSSQSIYTYDARDKYAQRPRHWSDEEALGKRAFFSKLLPHQQSSLTIDNVHEADAGLYRCRVDFKRSPTRNSRVNLTVVGER</sequence>
<accession>E9I1R2</accession>
<dbReference type="OrthoDB" id="8825892at2759"/>
<dbReference type="eggNOG" id="KOG3515">
    <property type="taxonomic scope" value="Eukaryota"/>
</dbReference>
<evidence type="ECO:0000313" key="3">
    <source>
        <dbReference type="Proteomes" id="UP000000305"/>
    </source>
</evidence>
<dbReference type="PhylomeDB" id="E9I1R2"/>
<keyword evidence="3" id="KW-1185">Reference proteome</keyword>
<dbReference type="Pfam" id="PF07686">
    <property type="entry name" value="V-set"/>
    <property type="match status" value="1"/>
</dbReference>
<dbReference type="InterPro" id="IPR013106">
    <property type="entry name" value="Ig_V-set"/>
</dbReference>
<dbReference type="KEGG" id="dpx:DAPPUDRAFT_68255"/>
<evidence type="ECO:0000259" key="1">
    <source>
        <dbReference type="PROSITE" id="PS50835"/>
    </source>
</evidence>
<proteinExistence type="predicted"/>
<dbReference type="PANTHER" id="PTHR23278">
    <property type="entry name" value="SIDESTEP PROTEIN"/>
    <property type="match status" value="1"/>
</dbReference>
<organism evidence="2 3">
    <name type="scientific">Daphnia pulex</name>
    <name type="common">Water flea</name>
    <dbReference type="NCBI Taxonomy" id="6669"/>
    <lineage>
        <taxon>Eukaryota</taxon>
        <taxon>Metazoa</taxon>
        <taxon>Ecdysozoa</taxon>
        <taxon>Arthropoda</taxon>
        <taxon>Crustacea</taxon>
        <taxon>Branchiopoda</taxon>
        <taxon>Diplostraca</taxon>
        <taxon>Cladocera</taxon>
        <taxon>Anomopoda</taxon>
        <taxon>Daphniidae</taxon>
        <taxon>Daphnia</taxon>
    </lineage>
</organism>
<gene>
    <name evidence="2" type="ORF">DAPPUDRAFT_68255</name>
</gene>
<protein>
    <recommendedName>
        <fullName evidence="1">Ig-like domain-containing protein</fullName>
    </recommendedName>
</protein>
<dbReference type="Gene3D" id="2.60.40.10">
    <property type="entry name" value="Immunoglobulins"/>
    <property type="match status" value="1"/>
</dbReference>
<dbReference type="InterPro" id="IPR007110">
    <property type="entry name" value="Ig-like_dom"/>
</dbReference>
<dbReference type="PROSITE" id="PS50835">
    <property type="entry name" value="IG_LIKE"/>
    <property type="match status" value="1"/>
</dbReference>
<feature type="domain" description="Ig-like" evidence="1">
    <location>
        <begin position="1"/>
        <end position="100"/>
    </location>
</feature>
<dbReference type="HOGENOM" id="CLU_130088_1_0_1"/>
<dbReference type="PANTHER" id="PTHR23278:SF19">
    <property type="entry name" value="OBSCURIN"/>
    <property type="match status" value="1"/>
</dbReference>
<dbReference type="AlphaFoldDB" id="E9I1R2"/>
<dbReference type="InterPro" id="IPR036179">
    <property type="entry name" value="Ig-like_dom_sf"/>
</dbReference>
<evidence type="ECO:0000313" key="2">
    <source>
        <dbReference type="EMBL" id="EFX62068.1"/>
    </source>
</evidence>
<name>E9I1R2_DAPPU</name>
<dbReference type="InParanoid" id="E9I1R2"/>
<reference evidence="2 3" key="1">
    <citation type="journal article" date="2011" name="Science">
        <title>The ecoresponsive genome of Daphnia pulex.</title>
        <authorList>
            <person name="Colbourne J.K."/>
            <person name="Pfrender M.E."/>
            <person name="Gilbert D."/>
            <person name="Thomas W.K."/>
            <person name="Tucker A."/>
            <person name="Oakley T.H."/>
            <person name="Tokishita S."/>
            <person name="Aerts A."/>
            <person name="Arnold G.J."/>
            <person name="Basu M.K."/>
            <person name="Bauer D.J."/>
            <person name="Caceres C.E."/>
            <person name="Carmel L."/>
            <person name="Casola C."/>
            <person name="Choi J.H."/>
            <person name="Detter J.C."/>
            <person name="Dong Q."/>
            <person name="Dusheyko S."/>
            <person name="Eads B.D."/>
            <person name="Frohlich T."/>
            <person name="Geiler-Samerotte K.A."/>
            <person name="Gerlach D."/>
            <person name="Hatcher P."/>
            <person name="Jogdeo S."/>
            <person name="Krijgsveld J."/>
            <person name="Kriventseva E.V."/>
            <person name="Kultz D."/>
            <person name="Laforsch C."/>
            <person name="Lindquist E."/>
            <person name="Lopez J."/>
            <person name="Manak J.R."/>
            <person name="Muller J."/>
            <person name="Pangilinan J."/>
            <person name="Patwardhan R.P."/>
            <person name="Pitluck S."/>
            <person name="Pritham E.J."/>
            <person name="Rechtsteiner A."/>
            <person name="Rho M."/>
            <person name="Rogozin I.B."/>
            <person name="Sakarya O."/>
            <person name="Salamov A."/>
            <person name="Schaack S."/>
            <person name="Shapiro H."/>
            <person name="Shiga Y."/>
            <person name="Skalitzky C."/>
            <person name="Smith Z."/>
            <person name="Souvorov A."/>
            <person name="Sung W."/>
            <person name="Tang Z."/>
            <person name="Tsuchiya D."/>
            <person name="Tu H."/>
            <person name="Vos H."/>
            <person name="Wang M."/>
            <person name="Wolf Y.I."/>
            <person name="Yamagata H."/>
            <person name="Yamada T."/>
            <person name="Ye Y."/>
            <person name="Shaw J.R."/>
            <person name="Andrews J."/>
            <person name="Crease T.J."/>
            <person name="Tang H."/>
            <person name="Lucas S.M."/>
            <person name="Robertson H.M."/>
            <person name="Bork P."/>
            <person name="Koonin E.V."/>
            <person name="Zdobnov E.M."/>
            <person name="Grigoriev I.V."/>
            <person name="Lynch M."/>
            <person name="Boore J.L."/>
        </authorList>
    </citation>
    <scope>NUCLEOTIDE SEQUENCE [LARGE SCALE GENOMIC DNA]</scope>
</reference>
<dbReference type="OMA" id="ERWNDEN"/>
<feature type="non-terminal residue" evidence="2">
    <location>
        <position position="105"/>
    </location>
</feature>
<dbReference type="EMBL" id="GL733856">
    <property type="protein sequence ID" value="EFX62068.1"/>
    <property type="molecule type" value="Genomic_DNA"/>
</dbReference>
<dbReference type="Proteomes" id="UP000000305">
    <property type="component" value="Unassembled WGS sequence"/>
</dbReference>
<dbReference type="STRING" id="6669.E9I1R2"/>